<dbReference type="InterPro" id="IPR013087">
    <property type="entry name" value="Znf_C2H2_type"/>
</dbReference>
<feature type="region of interest" description="Disordered" evidence="1">
    <location>
        <begin position="390"/>
        <end position="457"/>
    </location>
</feature>
<keyword evidence="4" id="KW-1185">Reference proteome</keyword>
<name>A0A2J6SSK2_9HELO</name>
<dbReference type="GeneID" id="36583834"/>
<dbReference type="InterPro" id="IPR059009">
    <property type="entry name" value="Znf_C2H2_17_1st"/>
</dbReference>
<dbReference type="EMBL" id="KZ613871">
    <property type="protein sequence ID" value="PMD53719.1"/>
    <property type="molecule type" value="Genomic_DNA"/>
</dbReference>
<dbReference type="AlphaFoldDB" id="A0A2J6SSK2"/>
<feature type="domain" description="C2H2-type" evidence="2">
    <location>
        <begin position="363"/>
        <end position="393"/>
    </location>
</feature>
<feature type="compositionally biased region" description="Polar residues" evidence="1">
    <location>
        <begin position="439"/>
        <end position="452"/>
    </location>
</feature>
<feature type="domain" description="C2H2-type" evidence="2">
    <location>
        <begin position="327"/>
        <end position="353"/>
    </location>
</feature>
<evidence type="ECO:0000313" key="4">
    <source>
        <dbReference type="Proteomes" id="UP000235371"/>
    </source>
</evidence>
<dbReference type="Proteomes" id="UP000235371">
    <property type="component" value="Unassembled WGS sequence"/>
</dbReference>
<gene>
    <name evidence="3" type="ORF">K444DRAFT_540984</name>
</gene>
<dbReference type="Pfam" id="PF26177">
    <property type="entry name" value="zf_C2H2_17_1st"/>
    <property type="match status" value="1"/>
</dbReference>
<evidence type="ECO:0000259" key="2">
    <source>
        <dbReference type="SMART" id="SM00355"/>
    </source>
</evidence>
<evidence type="ECO:0000313" key="3">
    <source>
        <dbReference type="EMBL" id="PMD53719.1"/>
    </source>
</evidence>
<dbReference type="STRING" id="1095630.A0A2J6SSK2"/>
<dbReference type="RefSeq" id="XP_024730623.1">
    <property type="nucleotide sequence ID" value="XM_024875755.1"/>
</dbReference>
<feature type="region of interest" description="Disordered" evidence="1">
    <location>
        <begin position="37"/>
        <end position="59"/>
    </location>
</feature>
<reference evidence="3 4" key="1">
    <citation type="submission" date="2016-04" db="EMBL/GenBank/DDBJ databases">
        <title>A degradative enzymes factory behind the ericoid mycorrhizal symbiosis.</title>
        <authorList>
            <consortium name="DOE Joint Genome Institute"/>
            <person name="Martino E."/>
            <person name="Morin E."/>
            <person name="Grelet G."/>
            <person name="Kuo A."/>
            <person name="Kohler A."/>
            <person name="Daghino S."/>
            <person name="Barry K."/>
            <person name="Choi C."/>
            <person name="Cichocki N."/>
            <person name="Clum A."/>
            <person name="Copeland A."/>
            <person name="Hainaut M."/>
            <person name="Haridas S."/>
            <person name="Labutti K."/>
            <person name="Lindquist E."/>
            <person name="Lipzen A."/>
            <person name="Khouja H.-R."/>
            <person name="Murat C."/>
            <person name="Ohm R."/>
            <person name="Olson A."/>
            <person name="Spatafora J."/>
            <person name="Veneault-Fourrey C."/>
            <person name="Henrissat B."/>
            <person name="Grigoriev I."/>
            <person name="Martin F."/>
            <person name="Perotto S."/>
        </authorList>
    </citation>
    <scope>NUCLEOTIDE SEQUENCE [LARGE SCALE GENOMIC DNA]</scope>
    <source>
        <strain evidence="3 4">E</strain>
    </source>
</reference>
<dbReference type="Gene3D" id="3.30.160.60">
    <property type="entry name" value="Classic Zinc Finger"/>
    <property type="match status" value="1"/>
</dbReference>
<feature type="region of interest" description="Disordered" evidence="1">
    <location>
        <begin position="171"/>
        <end position="202"/>
    </location>
</feature>
<accession>A0A2J6SSK2</accession>
<dbReference type="Pfam" id="PF26176">
    <property type="entry name" value="zf_C2H2_17_2"/>
    <property type="match status" value="1"/>
</dbReference>
<proteinExistence type="predicted"/>
<dbReference type="SMART" id="SM00355">
    <property type="entry name" value="ZnF_C2H2"/>
    <property type="match status" value="2"/>
</dbReference>
<feature type="region of interest" description="Disordered" evidence="1">
    <location>
        <begin position="217"/>
        <end position="261"/>
    </location>
</feature>
<protein>
    <recommendedName>
        <fullName evidence="2">C2H2-type domain-containing protein</fullName>
    </recommendedName>
</protein>
<dbReference type="InParanoid" id="A0A2J6SSK2"/>
<dbReference type="OrthoDB" id="5062908at2759"/>
<dbReference type="InterPro" id="IPR059095">
    <property type="entry name" value="Znf_C2H2_17_2nd"/>
</dbReference>
<sequence length="516" mass="57240">MSRQLSTDSLGAHSQGTTYSSAAYSFDQIRSSSIYQNGSQMSYHAPSVRSDGSDRSNSPVDFYDPTHQDLQEFENYSYQNGEDFAGAHPMLQRNSMIDGAPAPIPMASGPAYHPFAPEDEMFSLTPVSSSLPSQVPVSRDSLSFHPSAMMNSHDLWDSAADFLESQRSSPTLLEDPWTVPPPQMMTSTTNSPMEYSPSLDGLSPRYVQDVDFDLVEQPPYTTTGDRATRKPGPRQSKVISDSAAASRRPRLPGTSETSDESFKLVGRSSLDLDNSPREHQLYHNVTPKADGLYHCPFEDDPKANCTHKPEKLKCNYDKFVDSHLKPYKCKVGTCKDLCFSSTACLLRHEREAHAMHGHGDKPYLCTYEGCERGAPGNGFPRHWNLRDHMKRVHNDPGTQPKSNTSGSPQPSAGPASKSKKRKASEVANDAPFMEKPQKRNTTPPAVTRQPQEPSLVDRYQEKQQILLEVVAKLEDPRNADNMALLRNANDCIKVMVQTTQRIISAPVGQNFNQQSG</sequence>
<feature type="compositionally biased region" description="Polar residues" evidence="1">
    <location>
        <begin position="184"/>
        <end position="193"/>
    </location>
</feature>
<evidence type="ECO:0000256" key="1">
    <source>
        <dbReference type="SAM" id="MobiDB-lite"/>
    </source>
</evidence>
<organism evidence="3 4">
    <name type="scientific">Hyaloscypha bicolor E</name>
    <dbReference type="NCBI Taxonomy" id="1095630"/>
    <lineage>
        <taxon>Eukaryota</taxon>
        <taxon>Fungi</taxon>
        <taxon>Dikarya</taxon>
        <taxon>Ascomycota</taxon>
        <taxon>Pezizomycotina</taxon>
        <taxon>Leotiomycetes</taxon>
        <taxon>Helotiales</taxon>
        <taxon>Hyaloscyphaceae</taxon>
        <taxon>Hyaloscypha</taxon>
        <taxon>Hyaloscypha bicolor</taxon>
    </lineage>
</organism>
<feature type="compositionally biased region" description="Low complexity" evidence="1">
    <location>
        <begin position="405"/>
        <end position="416"/>
    </location>
</feature>